<protein>
    <submittedName>
        <fullName evidence="1">Uncharacterized protein</fullName>
    </submittedName>
</protein>
<dbReference type="EMBL" id="CAEKKB010000007">
    <property type="protein sequence ID" value="CAB4317419.1"/>
    <property type="molecule type" value="Genomic_DNA"/>
</dbReference>
<keyword evidence="2" id="KW-1185">Reference proteome</keyword>
<organism evidence="1 2">
    <name type="scientific">Prunus armeniaca</name>
    <name type="common">Apricot</name>
    <name type="synonym">Armeniaca vulgaris</name>
    <dbReference type="NCBI Taxonomy" id="36596"/>
    <lineage>
        <taxon>Eukaryota</taxon>
        <taxon>Viridiplantae</taxon>
        <taxon>Streptophyta</taxon>
        <taxon>Embryophyta</taxon>
        <taxon>Tracheophyta</taxon>
        <taxon>Spermatophyta</taxon>
        <taxon>Magnoliopsida</taxon>
        <taxon>eudicotyledons</taxon>
        <taxon>Gunneridae</taxon>
        <taxon>Pentapetalae</taxon>
        <taxon>rosids</taxon>
        <taxon>fabids</taxon>
        <taxon>Rosales</taxon>
        <taxon>Rosaceae</taxon>
        <taxon>Amygdaloideae</taxon>
        <taxon>Amygdaleae</taxon>
        <taxon>Prunus</taxon>
    </lineage>
</organism>
<evidence type="ECO:0000313" key="2">
    <source>
        <dbReference type="Proteomes" id="UP000507245"/>
    </source>
</evidence>
<reference evidence="2" key="1">
    <citation type="journal article" date="2020" name="Genome Biol.">
        <title>Gamete binning: chromosome-level and haplotype-resolved genome assembly enabled by high-throughput single-cell sequencing of gamete genomes.</title>
        <authorList>
            <person name="Campoy J.A."/>
            <person name="Sun H."/>
            <person name="Goel M."/>
            <person name="Jiao W.-B."/>
            <person name="Folz-Donahue K."/>
            <person name="Wang N."/>
            <person name="Rubio M."/>
            <person name="Liu C."/>
            <person name="Kukat C."/>
            <person name="Ruiz D."/>
            <person name="Huettel B."/>
            <person name="Schneeberger K."/>
        </authorList>
    </citation>
    <scope>NUCLEOTIDE SEQUENCE [LARGE SCALE GENOMIC DNA]</scope>
    <source>
        <strain evidence="2">cv. Rojo Pasion</strain>
    </source>
</reference>
<accession>A0A6J5XUL0</accession>
<name>A0A6J5XUL0_PRUAR</name>
<dbReference type="Proteomes" id="UP000507245">
    <property type="component" value="Unassembled WGS sequence"/>
</dbReference>
<gene>
    <name evidence="1" type="ORF">ORAREDHAP_LOCUS44191</name>
</gene>
<dbReference type="AlphaFoldDB" id="A0A6J5XUL0"/>
<proteinExistence type="predicted"/>
<sequence>MVYSGLWGGVDGGLPGGCGGGVVGFGWCCYRGVWGGVGGIWCSGWVVVGEVRAAKQQGSAGCSCSKLEEGSTATKAGEGKGAGVCGAGG</sequence>
<evidence type="ECO:0000313" key="1">
    <source>
        <dbReference type="EMBL" id="CAB4317419.1"/>
    </source>
</evidence>